<proteinExistence type="predicted"/>
<dbReference type="AlphaFoldDB" id="A0A9Q8PG87"/>
<feature type="compositionally biased region" description="Basic residues" evidence="1">
    <location>
        <begin position="15"/>
        <end position="24"/>
    </location>
</feature>
<dbReference type="GeneID" id="71989569"/>
<feature type="compositionally biased region" description="Basic and acidic residues" evidence="1">
    <location>
        <begin position="290"/>
        <end position="302"/>
    </location>
</feature>
<dbReference type="OMA" id="MCDRFTA"/>
<sequence length="308" mass="33167">MSEGAAAPSESLFRASKRRKVSRKRIAEDDAPSDALDVTEANPEQRHQDGSEQRSIVRRPAAKKHGISFSNSGAQGERRAESDMQVALVPAVKQDEVDVVQTDRFMKPTGKVVVEDKHLTAYVDSKLAELRSSTSTPTLTDGSHMIGGPADTNVHSSVPTSPASTAAMSAPSHDTIHATSNAQRRAQAHADRIRNKQRRRQPQIDPSAMARDAMVDRIMQESQVPMYDRPAAAATGIDSDEAAAEAFKAEFLASLEDQNRRRPPAPPPAQRGAANSAVPATGPKLGGSRQQREKMKAIEEAKAAAGKR</sequence>
<dbReference type="Proteomes" id="UP000756132">
    <property type="component" value="Chromosome 9"/>
</dbReference>
<gene>
    <name evidence="2" type="ORF">CLAFUR5_09691</name>
</gene>
<evidence type="ECO:0000313" key="3">
    <source>
        <dbReference type="Proteomes" id="UP000756132"/>
    </source>
</evidence>
<feature type="region of interest" description="Disordered" evidence="1">
    <location>
        <begin position="253"/>
        <end position="308"/>
    </location>
</feature>
<feature type="region of interest" description="Disordered" evidence="1">
    <location>
        <begin position="156"/>
        <end position="209"/>
    </location>
</feature>
<reference evidence="2" key="1">
    <citation type="submission" date="2021-12" db="EMBL/GenBank/DDBJ databases">
        <authorList>
            <person name="Zaccaron A."/>
            <person name="Stergiopoulos I."/>
        </authorList>
    </citation>
    <scope>NUCLEOTIDE SEQUENCE</scope>
    <source>
        <strain evidence="2">Race5_Kim</strain>
    </source>
</reference>
<keyword evidence="3" id="KW-1185">Reference proteome</keyword>
<organism evidence="2 3">
    <name type="scientific">Passalora fulva</name>
    <name type="common">Tomato leaf mold</name>
    <name type="synonym">Cladosporium fulvum</name>
    <dbReference type="NCBI Taxonomy" id="5499"/>
    <lineage>
        <taxon>Eukaryota</taxon>
        <taxon>Fungi</taxon>
        <taxon>Dikarya</taxon>
        <taxon>Ascomycota</taxon>
        <taxon>Pezizomycotina</taxon>
        <taxon>Dothideomycetes</taxon>
        <taxon>Dothideomycetidae</taxon>
        <taxon>Mycosphaerellales</taxon>
        <taxon>Mycosphaerellaceae</taxon>
        <taxon>Fulvia</taxon>
    </lineage>
</organism>
<feature type="compositionally biased region" description="Basic residues" evidence="1">
    <location>
        <begin position="56"/>
        <end position="66"/>
    </location>
</feature>
<reference evidence="2" key="2">
    <citation type="journal article" date="2022" name="Microb. Genom.">
        <title>A chromosome-scale genome assembly of the tomato pathogen Cladosporium fulvum reveals a compartmentalized genome architecture and the presence of a dispensable chromosome.</title>
        <authorList>
            <person name="Zaccaron A.Z."/>
            <person name="Chen L.H."/>
            <person name="Samaras A."/>
            <person name="Stergiopoulos I."/>
        </authorList>
    </citation>
    <scope>NUCLEOTIDE SEQUENCE</scope>
    <source>
        <strain evidence="2">Race5_Kim</strain>
    </source>
</reference>
<dbReference type="EMBL" id="CP090171">
    <property type="protein sequence ID" value="UJO21936.1"/>
    <property type="molecule type" value="Genomic_DNA"/>
</dbReference>
<dbReference type="OrthoDB" id="5627at2759"/>
<dbReference type="KEGG" id="ffu:CLAFUR5_09691"/>
<feature type="region of interest" description="Disordered" evidence="1">
    <location>
        <begin position="1"/>
        <end position="84"/>
    </location>
</feature>
<accession>A0A9Q8PG87</accession>
<feature type="compositionally biased region" description="Low complexity" evidence="1">
    <location>
        <begin position="156"/>
        <end position="173"/>
    </location>
</feature>
<dbReference type="RefSeq" id="XP_047766302.1">
    <property type="nucleotide sequence ID" value="XM_047908839.1"/>
</dbReference>
<evidence type="ECO:0000256" key="1">
    <source>
        <dbReference type="SAM" id="MobiDB-lite"/>
    </source>
</evidence>
<protein>
    <submittedName>
        <fullName evidence="2">Uncharacterized protein</fullName>
    </submittedName>
</protein>
<feature type="compositionally biased region" description="Basic and acidic residues" evidence="1">
    <location>
        <begin position="43"/>
        <end position="52"/>
    </location>
</feature>
<evidence type="ECO:0000313" key="2">
    <source>
        <dbReference type="EMBL" id="UJO21936.1"/>
    </source>
</evidence>
<name>A0A9Q8PG87_PASFU</name>